<evidence type="ECO:0000256" key="5">
    <source>
        <dbReference type="SAM" id="Coils"/>
    </source>
</evidence>
<dbReference type="PANTHER" id="PTHR16011:SF0">
    <property type="entry name" value="INTRAFLAGELLAR TRANSPORT PROTEIN 57 HOMOLOG"/>
    <property type="match status" value="1"/>
</dbReference>
<evidence type="ECO:0000256" key="6">
    <source>
        <dbReference type="SAM" id="MobiDB-lite"/>
    </source>
</evidence>
<reference evidence="8" key="2">
    <citation type="journal article" date="2018" name="Environ. Sci. Technol.">
        <title>The Toxicogenome of Hyalella azteca: A Model for Sediment Ecotoxicology and Evolutionary Toxicology.</title>
        <authorList>
            <person name="Poynton H.C."/>
            <person name="Hasenbein S."/>
            <person name="Benoit J.B."/>
            <person name="Sepulveda M.S."/>
            <person name="Poelchau M.F."/>
            <person name="Hughes D.S.T."/>
            <person name="Murali S.C."/>
            <person name="Chen S."/>
            <person name="Glastad K.M."/>
            <person name="Goodisman M.A.D."/>
            <person name="Werren J.H."/>
            <person name="Vineis J.H."/>
            <person name="Bowen J.L."/>
            <person name="Friedrich M."/>
            <person name="Jones J."/>
            <person name="Robertson H.M."/>
            <person name="Feyereisen R."/>
            <person name="Mechler-Hickson A."/>
            <person name="Mathers N."/>
            <person name="Lee C.E."/>
            <person name="Colbourne J.K."/>
            <person name="Biales A."/>
            <person name="Johnston J.S."/>
            <person name="Wellborn G.A."/>
            <person name="Rosendale A.J."/>
            <person name="Cridge A.G."/>
            <person name="Munoz-Torres M.C."/>
            <person name="Bain P.A."/>
            <person name="Manny A.R."/>
            <person name="Major K.M."/>
            <person name="Lambert F.N."/>
            <person name="Vulpe C.D."/>
            <person name="Tuck P."/>
            <person name="Blalock B.J."/>
            <person name="Lin Y.Y."/>
            <person name="Smith M.E."/>
            <person name="Ochoa-Acuna H."/>
            <person name="Chen M.M."/>
            <person name="Childers C.P."/>
            <person name="Qu J."/>
            <person name="Dugan S."/>
            <person name="Lee S.L."/>
            <person name="Chao H."/>
            <person name="Dinh H."/>
            <person name="Han Y."/>
            <person name="Doddapaneni H."/>
            <person name="Worley K.C."/>
            <person name="Muzny D.M."/>
            <person name="Gibbs R.A."/>
            <person name="Richards S."/>
        </authorList>
    </citation>
    <scope>NUCLEOTIDE SEQUENCE</scope>
    <source>
        <strain evidence="8">HAZT.00-mixed</strain>
        <tissue evidence="8">Whole organism</tissue>
    </source>
</reference>
<dbReference type="GeneID" id="108680794"/>
<protein>
    <submittedName>
        <fullName evidence="10 11">Intraflagellar transport protein 57 homolog</fullName>
    </submittedName>
</protein>
<feature type="transmembrane region" description="Helical" evidence="7">
    <location>
        <begin position="63"/>
        <end position="85"/>
    </location>
</feature>
<reference evidence="8" key="1">
    <citation type="submission" date="2014-08" db="EMBL/GenBank/DDBJ databases">
        <authorList>
            <person name="Murali S."/>
            <person name="Richards S."/>
            <person name="Bandaranaike D."/>
            <person name="Bellair M."/>
            <person name="Blankenburg K."/>
            <person name="Chao H."/>
            <person name="Dinh H."/>
            <person name="Doddapaneni H."/>
            <person name="Dugan-Rocha S."/>
            <person name="Elkadiri S."/>
            <person name="Gnanaolivu R."/>
            <person name="Hughes D."/>
            <person name="Lee S."/>
            <person name="Li M."/>
            <person name="Ming W."/>
            <person name="Munidasa M."/>
            <person name="Muniz J."/>
            <person name="Nguyen L."/>
            <person name="Osuji N."/>
            <person name="Pu L.-L."/>
            <person name="Puazo M."/>
            <person name="Skinner E."/>
            <person name="Qu C."/>
            <person name="Quiroz J."/>
            <person name="Raj R."/>
            <person name="Weissenberger G."/>
            <person name="Xin Y."/>
            <person name="Zou X."/>
            <person name="Han Y."/>
            <person name="Worley K."/>
            <person name="Muzny D."/>
            <person name="Gibbs R."/>
        </authorList>
    </citation>
    <scope>NUCLEOTIDE SEQUENCE</scope>
    <source>
        <strain evidence="8">HAZT.00-mixed</strain>
        <tissue evidence="8">Whole organism</tissue>
    </source>
</reference>
<dbReference type="GO" id="GO:0030992">
    <property type="term" value="C:intraciliary transport particle B"/>
    <property type="evidence" value="ECO:0007669"/>
    <property type="project" value="TreeGrafter"/>
</dbReference>
<evidence type="ECO:0000256" key="7">
    <source>
        <dbReference type="SAM" id="Phobius"/>
    </source>
</evidence>
<dbReference type="GO" id="GO:1905515">
    <property type="term" value="P:non-motile cilium assembly"/>
    <property type="evidence" value="ECO:0007669"/>
    <property type="project" value="TreeGrafter"/>
</dbReference>
<evidence type="ECO:0000313" key="10">
    <source>
        <dbReference type="RefSeq" id="XP_018025185.1"/>
    </source>
</evidence>
<dbReference type="RefSeq" id="XP_018025186.1">
    <property type="nucleotide sequence ID" value="XM_018169697.2"/>
</dbReference>
<dbReference type="KEGG" id="hazt:108680794"/>
<dbReference type="RefSeq" id="XP_018025185.1">
    <property type="nucleotide sequence ID" value="XM_018169696.2"/>
</dbReference>
<dbReference type="OMA" id="VHAHDQD"/>
<accession>A0A6A0HEL4</accession>
<comment type="subcellular location">
    <subcellularLocation>
        <location evidence="1">Cell projection</location>
        <location evidence="1">Cilium</location>
    </subcellularLocation>
</comment>
<keyword evidence="9" id="KW-1185">Reference proteome</keyword>
<evidence type="ECO:0000256" key="4">
    <source>
        <dbReference type="ARBA" id="ARBA00023273"/>
    </source>
</evidence>
<feature type="coiled-coil region" evidence="5">
    <location>
        <begin position="163"/>
        <end position="197"/>
    </location>
</feature>
<dbReference type="RefSeq" id="XP_018025187.1">
    <property type="nucleotide sequence ID" value="XM_018169698.2"/>
</dbReference>
<evidence type="ECO:0000256" key="1">
    <source>
        <dbReference type="ARBA" id="ARBA00004138"/>
    </source>
</evidence>
<keyword evidence="5" id="KW-0175">Coiled coil</keyword>
<proteinExistence type="inferred from homology"/>
<evidence type="ECO:0000256" key="2">
    <source>
        <dbReference type="ARBA" id="ARBA00009415"/>
    </source>
</evidence>
<sequence>MEGGRGESASSRNVLDDEGSETSPGLSYKIFVRMEELLDKLKLLDYDHLFVMKLRMKPLNRHYFALATSTGEQFYIFVSLAVWLINRNGGNMEQPQETDEPNSVISNILDYLRQQGETLDFPPSKLKTGSGEQVIHVLDCLADLALKTTGFGWQKTEYPVEVEKEEEEGEDDAEVTIEKVEEEMQEIYEDDEEEDEENIRHLDDFADLTRTIGGQMDRPEQILHSNTTSEEWRLELERVLPQLRVTLKTDQRDWRSHIDQMHEYRSKIDESLVYAQKQLDALHSEIAQSLEKIGSREKYINAEVEQLLTEYRNLQNQSSETQEQYKSVSANLTQKSHELAQITDQLDRIKQEMEERSSSMTDGTPLLNVRRALTRVKNELTAIDVRIGVVQQKLLMTQLRDKTNMQRDMNAPVHNNMDMGLY</sequence>
<dbReference type="Proteomes" id="UP000711488">
    <property type="component" value="Unassembled WGS sequence"/>
</dbReference>
<evidence type="ECO:0000313" key="8">
    <source>
        <dbReference type="EMBL" id="KAA0203684.1"/>
    </source>
</evidence>
<dbReference type="GO" id="GO:0005794">
    <property type="term" value="C:Golgi apparatus"/>
    <property type="evidence" value="ECO:0007669"/>
    <property type="project" value="TreeGrafter"/>
</dbReference>
<gene>
    <name evidence="10 11 12" type="primary">LOC108680794</name>
    <name evidence="8" type="ORF">HAZT_HAZT010552</name>
</gene>
<keyword evidence="4" id="KW-0966">Cell projection</keyword>
<evidence type="ECO:0000256" key="3">
    <source>
        <dbReference type="ARBA" id="ARBA00023069"/>
    </source>
</evidence>
<dbReference type="GO" id="GO:0005815">
    <property type="term" value="C:microtubule organizing center"/>
    <property type="evidence" value="ECO:0007669"/>
    <property type="project" value="TreeGrafter"/>
</dbReference>
<dbReference type="EMBL" id="JQDR03001089">
    <property type="protein sequence ID" value="KAA0203684.1"/>
    <property type="molecule type" value="Genomic_DNA"/>
</dbReference>
<evidence type="ECO:0000313" key="12">
    <source>
        <dbReference type="RefSeq" id="XP_018025187.1"/>
    </source>
</evidence>
<organism evidence="8">
    <name type="scientific">Hyalella azteca</name>
    <name type="common">Amphipod</name>
    <dbReference type="NCBI Taxonomy" id="294128"/>
    <lineage>
        <taxon>Eukaryota</taxon>
        <taxon>Metazoa</taxon>
        <taxon>Ecdysozoa</taxon>
        <taxon>Arthropoda</taxon>
        <taxon>Crustacea</taxon>
        <taxon>Multicrustacea</taxon>
        <taxon>Malacostraca</taxon>
        <taxon>Eumalacostraca</taxon>
        <taxon>Peracarida</taxon>
        <taxon>Amphipoda</taxon>
        <taxon>Senticaudata</taxon>
        <taxon>Talitrida</taxon>
        <taxon>Talitroidea</taxon>
        <taxon>Hyalellidae</taxon>
        <taxon>Hyalella</taxon>
    </lineage>
</organism>
<dbReference type="OrthoDB" id="423881at2759"/>
<keyword evidence="7" id="KW-1133">Transmembrane helix</keyword>
<comment type="similarity">
    <text evidence="2">Belongs to the IFT57 family.</text>
</comment>
<keyword evidence="3" id="KW-0969">Cilium</keyword>
<dbReference type="CTD" id="55081"/>
<dbReference type="AlphaFoldDB" id="A0A6A0HEL4"/>
<dbReference type="GO" id="GO:0005929">
    <property type="term" value="C:cilium"/>
    <property type="evidence" value="ECO:0007669"/>
    <property type="project" value="UniProtKB-SubCell"/>
</dbReference>
<feature type="coiled-coil region" evidence="5">
    <location>
        <begin position="297"/>
        <end position="359"/>
    </location>
</feature>
<reference evidence="8" key="3">
    <citation type="submission" date="2019-06" db="EMBL/GenBank/DDBJ databases">
        <authorList>
            <person name="Poynton C."/>
            <person name="Hasenbein S."/>
            <person name="Benoit J.B."/>
            <person name="Sepulveda M.S."/>
            <person name="Poelchau M.F."/>
            <person name="Murali S.C."/>
            <person name="Chen S."/>
            <person name="Glastad K.M."/>
            <person name="Werren J.H."/>
            <person name="Vineis J.H."/>
            <person name="Bowen J.L."/>
            <person name="Friedrich M."/>
            <person name="Jones J."/>
            <person name="Robertson H.M."/>
            <person name="Feyereisen R."/>
            <person name="Mechler-Hickson A."/>
            <person name="Mathers N."/>
            <person name="Lee C.E."/>
            <person name="Colbourne J.K."/>
            <person name="Biales A."/>
            <person name="Johnston J.S."/>
            <person name="Wellborn G.A."/>
            <person name="Rosendale A.J."/>
            <person name="Cridge A.G."/>
            <person name="Munoz-Torres M.C."/>
            <person name="Bain P.A."/>
            <person name="Manny A.R."/>
            <person name="Major K.M."/>
            <person name="Lambert F.N."/>
            <person name="Vulpe C.D."/>
            <person name="Tuck P."/>
            <person name="Blalock B.J."/>
            <person name="Lin Y.-Y."/>
            <person name="Smith M.E."/>
            <person name="Ochoa-Acuna H."/>
            <person name="Chen M.-J.M."/>
            <person name="Childers C.P."/>
            <person name="Qu J."/>
            <person name="Dugan S."/>
            <person name="Lee S.L."/>
            <person name="Chao H."/>
            <person name="Dinh H."/>
            <person name="Han Y."/>
            <person name="Doddapaneni H."/>
            <person name="Worley K.C."/>
            <person name="Muzny D.M."/>
            <person name="Gibbs R.A."/>
            <person name="Richards S."/>
        </authorList>
    </citation>
    <scope>NUCLEOTIDE SEQUENCE</scope>
    <source>
        <strain evidence="8">HAZT.00-mixed</strain>
        <tissue evidence="8">Whole organism</tissue>
    </source>
</reference>
<keyword evidence="7" id="KW-0472">Membrane</keyword>
<dbReference type="Pfam" id="PF10498">
    <property type="entry name" value="IFT57"/>
    <property type="match status" value="1"/>
</dbReference>
<name>A0A6A0HEL4_HYAAZ</name>
<dbReference type="PANTHER" id="PTHR16011">
    <property type="entry name" value="IFT57/HIPPI"/>
    <property type="match status" value="1"/>
</dbReference>
<reference evidence="10 11" key="4">
    <citation type="submission" date="2025-04" db="UniProtKB">
        <authorList>
            <consortium name="RefSeq"/>
        </authorList>
    </citation>
    <scope>IDENTIFICATION</scope>
    <source>
        <tissue evidence="10 11">Whole organism</tissue>
    </source>
</reference>
<dbReference type="Proteomes" id="UP000694843">
    <property type="component" value="Unplaced"/>
</dbReference>
<dbReference type="InterPro" id="IPR019530">
    <property type="entry name" value="Intra-flagellar_transport_57"/>
</dbReference>
<evidence type="ECO:0000313" key="11">
    <source>
        <dbReference type="RefSeq" id="XP_018025186.1"/>
    </source>
</evidence>
<dbReference type="GO" id="GO:0042073">
    <property type="term" value="P:intraciliary transport"/>
    <property type="evidence" value="ECO:0007669"/>
    <property type="project" value="TreeGrafter"/>
</dbReference>
<evidence type="ECO:0000313" key="9">
    <source>
        <dbReference type="Proteomes" id="UP000694843"/>
    </source>
</evidence>
<keyword evidence="7" id="KW-0812">Transmembrane</keyword>
<feature type="region of interest" description="Disordered" evidence="6">
    <location>
        <begin position="1"/>
        <end position="23"/>
    </location>
</feature>